<name>A0A8T2S4P3_CERRI</name>
<dbReference type="Proteomes" id="UP000825935">
    <property type="component" value="Chromosome 23"/>
</dbReference>
<reference evidence="9 10" key="1">
    <citation type="submission" date="2021-08" db="EMBL/GenBank/DDBJ databases">
        <title>WGS assembly of Ceratopteris richardii.</title>
        <authorList>
            <person name="Marchant D.B."/>
            <person name="Chen G."/>
            <person name="Jenkins J."/>
            <person name="Shu S."/>
            <person name="Leebens-Mack J."/>
            <person name="Grimwood J."/>
            <person name="Schmutz J."/>
            <person name="Soltis P."/>
            <person name="Soltis D."/>
            <person name="Chen Z.-H."/>
        </authorList>
    </citation>
    <scope>NUCLEOTIDE SEQUENCE [LARGE SCALE GENOMIC DNA]</scope>
    <source>
        <strain evidence="9">Whitten #5841</strain>
        <tissue evidence="9">Leaf</tissue>
    </source>
</reference>
<evidence type="ECO:0000256" key="5">
    <source>
        <dbReference type="ARBA" id="ARBA00022801"/>
    </source>
</evidence>
<dbReference type="InterPro" id="IPR036962">
    <property type="entry name" value="Glyco_hydro_3_N_sf"/>
</dbReference>
<evidence type="ECO:0000313" key="10">
    <source>
        <dbReference type="Proteomes" id="UP000825935"/>
    </source>
</evidence>
<keyword evidence="6" id="KW-0326">Glycosidase</keyword>
<evidence type="ECO:0000256" key="7">
    <source>
        <dbReference type="SAM" id="SignalP"/>
    </source>
</evidence>
<dbReference type="InterPro" id="IPR017853">
    <property type="entry name" value="GH"/>
</dbReference>
<keyword evidence="4 7" id="KW-0732">Signal</keyword>
<evidence type="ECO:0000256" key="3">
    <source>
        <dbReference type="ARBA" id="ARBA00012744"/>
    </source>
</evidence>
<dbReference type="AlphaFoldDB" id="A0A8T2S4P3"/>
<sequence length="186" mass="19961">MGTVCPSPLAVLVLLFICLEASVASSSGVPLYKNPSATVEARVQDLLQRMTLEEKVGQMMQIERSVANPSIIQKNFVGRILSGGGSVPKDRASPTDWMDMVDGFQKAALSTRLGIPLMYGIDAVHGHNNVYGATIFPHNIGLGCTRDPDLARRIGEATALEVRGTGIQYVFAPCIAVCRSPSWGRC</sequence>
<evidence type="ECO:0000256" key="2">
    <source>
        <dbReference type="ARBA" id="ARBA00005336"/>
    </source>
</evidence>
<dbReference type="OrthoDB" id="47059at2759"/>
<dbReference type="OMA" id="WIQMIND"/>
<comment type="catalytic activity">
    <reaction evidence="1">
        <text>Hydrolysis of terminal, non-reducing beta-D-glucosyl residues with release of beta-D-glucose.</text>
        <dbReference type="EC" id="3.2.1.21"/>
    </reaction>
</comment>
<dbReference type="Gene3D" id="3.20.20.300">
    <property type="entry name" value="Glycoside hydrolase, family 3, N-terminal domain"/>
    <property type="match status" value="1"/>
</dbReference>
<organism evidence="9 10">
    <name type="scientific">Ceratopteris richardii</name>
    <name type="common">Triangle waterfern</name>
    <dbReference type="NCBI Taxonomy" id="49495"/>
    <lineage>
        <taxon>Eukaryota</taxon>
        <taxon>Viridiplantae</taxon>
        <taxon>Streptophyta</taxon>
        <taxon>Embryophyta</taxon>
        <taxon>Tracheophyta</taxon>
        <taxon>Polypodiopsida</taxon>
        <taxon>Polypodiidae</taxon>
        <taxon>Polypodiales</taxon>
        <taxon>Pteridineae</taxon>
        <taxon>Pteridaceae</taxon>
        <taxon>Parkerioideae</taxon>
        <taxon>Ceratopteris</taxon>
    </lineage>
</organism>
<dbReference type="PANTHER" id="PTHR30620:SF16">
    <property type="entry name" value="LYSOSOMAL BETA GLUCOSIDASE"/>
    <property type="match status" value="1"/>
</dbReference>
<dbReference type="EMBL" id="CM035428">
    <property type="protein sequence ID" value="KAH7302623.1"/>
    <property type="molecule type" value="Genomic_DNA"/>
</dbReference>
<accession>A0A8T2S4P3</accession>
<evidence type="ECO:0000259" key="8">
    <source>
        <dbReference type="Pfam" id="PF00933"/>
    </source>
</evidence>
<keyword evidence="5" id="KW-0378">Hydrolase</keyword>
<gene>
    <name evidence="9" type="ORF">KP509_23G080100</name>
</gene>
<comment type="caution">
    <text evidence="9">The sequence shown here is derived from an EMBL/GenBank/DDBJ whole genome shotgun (WGS) entry which is preliminary data.</text>
</comment>
<keyword evidence="10" id="KW-1185">Reference proteome</keyword>
<comment type="similarity">
    <text evidence="2">Belongs to the glycosyl hydrolase 3 family.</text>
</comment>
<protein>
    <recommendedName>
        <fullName evidence="3">beta-glucosidase</fullName>
        <ecNumber evidence="3">3.2.1.21</ecNumber>
    </recommendedName>
</protein>
<dbReference type="Pfam" id="PF00933">
    <property type="entry name" value="Glyco_hydro_3"/>
    <property type="match status" value="1"/>
</dbReference>
<evidence type="ECO:0000256" key="6">
    <source>
        <dbReference type="ARBA" id="ARBA00023295"/>
    </source>
</evidence>
<dbReference type="SUPFAM" id="SSF51445">
    <property type="entry name" value="(Trans)glycosidases"/>
    <property type="match status" value="1"/>
</dbReference>
<feature type="chain" id="PRO_5035801350" description="beta-glucosidase" evidence="7">
    <location>
        <begin position="25"/>
        <end position="186"/>
    </location>
</feature>
<dbReference type="GO" id="GO:0009251">
    <property type="term" value="P:glucan catabolic process"/>
    <property type="evidence" value="ECO:0007669"/>
    <property type="project" value="TreeGrafter"/>
</dbReference>
<dbReference type="InterPro" id="IPR051915">
    <property type="entry name" value="Cellulose_Degrad_GH3"/>
</dbReference>
<evidence type="ECO:0000256" key="1">
    <source>
        <dbReference type="ARBA" id="ARBA00000448"/>
    </source>
</evidence>
<feature type="domain" description="Glycoside hydrolase family 3 N-terminal" evidence="8">
    <location>
        <begin position="51"/>
        <end position="185"/>
    </location>
</feature>
<dbReference type="PRINTS" id="PR00133">
    <property type="entry name" value="GLHYDRLASE3"/>
</dbReference>
<dbReference type="GO" id="GO:0008422">
    <property type="term" value="F:beta-glucosidase activity"/>
    <property type="evidence" value="ECO:0007669"/>
    <property type="project" value="UniProtKB-EC"/>
</dbReference>
<dbReference type="InterPro" id="IPR001764">
    <property type="entry name" value="Glyco_hydro_3_N"/>
</dbReference>
<feature type="signal peptide" evidence="7">
    <location>
        <begin position="1"/>
        <end position="24"/>
    </location>
</feature>
<evidence type="ECO:0000256" key="4">
    <source>
        <dbReference type="ARBA" id="ARBA00022729"/>
    </source>
</evidence>
<proteinExistence type="inferred from homology"/>
<dbReference type="PANTHER" id="PTHR30620">
    <property type="entry name" value="PERIPLASMIC BETA-GLUCOSIDASE-RELATED"/>
    <property type="match status" value="1"/>
</dbReference>
<evidence type="ECO:0000313" key="9">
    <source>
        <dbReference type="EMBL" id="KAH7302623.1"/>
    </source>
</evidence>
<dbReference type="EC" id="3.2.1.21" evidence="3"/>